<evidence type="ECO:0000256" key="1">
    <source>
        <dbReference type="ARBA" id="ARBA00004651"/>
    </source>
</evidence>
<feature type="transmembrane region" description="Helical" evidence="7">
    <location>
        <begin position="21"/>
        <end position="42"/>
    </location>
</feature>
<dbReference type="EMBL" id="UOEL01000037">
    <property type="protein sequence ID" value="VAW10759.1"/>
    <property type="molecule type" value="Genomic_DNA"/>
</dbReference>
<evidence type="ECO:0000256" key="7">
    <source>
        <dbReference type="SAM" id="Phobius"/>
    </source>
</evidence>
<comment type="subcellular location">
    <subcellularLocation>
        <location evidence="1">Cell membrane</location>
        <topology evidence="1">Multi-pass membrane protein</topology>
    </subcellularLocation>
</comment>
<organism evidence="10">
    <name type="scientific">hydrothermal vent metagenome</name>
    <dbReference type="NCBI Taxonomy" id="652676"/>
    <lineage>
        <taxon>unclassified sequences</taxon>
        <taxon>metagenomes</taxon>
        <taxon>ecological metagenomes</taxon>
    </lineage>
</organism>
<keyword evidence="5 7" id="KW-0472">Membrane</keyword>
<dbReference type="PANTHER" id="PTHR30572">
    <property type="entry name" value="MEMBRANE COMPONENT OF TRANSPORTER-RELATED"/>
    <property type="match status" value="1"/>
</dbReference>
<evidence type="ECO:0000259" key="8">
    <source>
        <dbReference type="Pfam" id="PF02687"/>
    </source>
</evidence>
<dbReference type="Pfam" id="PF12704">
    <property type="entry name" value="MacB_PCD"/>
    <property type="match status" value="1"/>
</dbReference>
<evidence type="ECO:0000256" key="4">
    <source>
        <dbReference type="ARBA" id="ARBA00022989"/>
    </source>
</evidence>
<dbReference type="GO" id="GO:0005886">
    <property type="term" value="C:plasma membrane"/>
    <property type="evidence" value="ECO:0007669"/>
    <property type="project" value="UniProtKB-SubCell"/>
</dbReference>
<dbReference type="GO" id="GO:0022857">
    <property type="term" value="F:transmembrane transporter activity"/>
    <property type="evidence" value="ECO:0007669"/>
    <property type="project" value="TreeGrafter"/>
</dbReference>
<protein>
    <submittedName>
        <fullName evidence="10">ABC transporter, permease protein</fullName>
    </submittedName>
</protein>
<gene>
    <name evidence="10" type="ORF">MNBD_BACTEROID03-1101</name>
</gene>
<feature type="transmembrane region" description="Helical" evidence="7">
    <location>
        <begin position="326"/>
        <end position="355"/>
    </location>
</feature>
<keyword evidence="3 7" id="KW-0812">Transmembrane</keyword>
<feature type="transmembrane region" description="Helical" evidence="7">
    <location>
        <begin position="375"/>
        <end position="394"/>
    </location>
</feature>
<dbReference type="InterPro" id="IPR003838">
    <property type="entry name" value="ABC3_permease_C"/>
</dbReference>
<comment type="similarity">
    <text evidence="6">Belongs to the ABC-4 integral membrane protein family.</text>
</comment>
<feature type="transmembrane region" description="Helical" evidence="7">
    <location>
        <begin position="278"/>
        <end position="306"/>
    </location>
</feature>
<feature type="domain" description="MacB-like periplasmic core" evidence="9">
    <location>
        <begin position="21"/>
        <end position="235"/>
    </location>
</feature>
<keyword evidence="2" id="KW-1003">Cell membrane</keyword>
<dbReference type="Pfam" id="PF02687">
    <property type="entry name" value="FtsX"/>
    <property type="match status" value="1"/>
</dbReference>
<accession>A0A3B0TF22</accession>
<dbReference type="PANTHER" id="PTHR30572:SF4">
    <property type="entry name" value="ABC TRANSPORTER PERMEASE YTRF"/>
    <property type="match status" value="1"/>
</dbReference>
<evidence type="ECO:0000259" key="9">
    <source>
        <dbReference type="Pfam" id="PF12704"/>
    </source>
</evidence>
<evidence type="ECO:0000256" key="3">
    <source>
        <dbReference type="ARBA" id="ARBA00022692"/>
    </source>
</evidence>
<evidence type="ECO:0000256" key="6">
    <source>
        <dbReference type="ARBA" id="ARBA00038076"/>
    </source>
</evidence>
<dbReference type="InterPro" id="IPR050250">
    <property type="entry name" value="Macrolide_Exporter_MacB"/>
</dbReference>
<evidence type="ECO:0000256" key="2">
    <source>
        <dbReference type="ARBA" id="ARBA00022475"/>
    </source>
</evidence>
<feature type="domain" description="ABC3 transporter permease C-terminal" evidence="8">
    <location>
        <begin position="284"/>
        <end position="402"/>
    </location>
</feature>
<reference evidence="10" key="1">
    <citation type="submission" date="2018-06" db="EMBL/GenBank/DDBJ databases">
        <authorList>
            <person name="Zhirakovskaya E."/>
        </authorList>
    </citation>
    <scope>NUCLEOTIDE SEQUENCE</scope>
</reference>
<evidence type="ECO:0000256" key="5">
    <source>
        <dbReference type="ARBA" id="ARBA00023136"/>
    </source>
</evidence>
<proteinExistence type="inferred from homology"/>
<dbReference type="InterPro" id="IPR025857">
    <property type="entry name" value="MacB_PCD"/>
</dbReference>
<keyword evidence="4 7" id="KW-1133">Transmembrane helix</keyword>
<name>A0A3B0TF22_9ZZZZ</name>
<dbReference type="AlphaFoldDB" id="A0A3B0TF22"/>
<sequence>MFDRDIWQEIFHSIKNNKLRTFLTGFSVGWGIFILVMLLASVNGMKNGFYSQFNDDATNSIFIRSGTTSKAYAGFEAERRIQFKNNDIEYIKKSFAKDYEKISARFFKQTSARYKSETGSYSVQAVHPDHQVIEKTIVTHGRYINANDLATSAKVAVIGRKVGEDLFKHEDPIGKFVEFNGLPFRVIGIFIDEGDDNAERRIYAPITTYQRIYGNTDYIDQILLTYNSSYDLTKALAFSTRLENIMKRRHKVSPEDQSAIRIWNYAEAFSDISSFTSVLSAIGIVVGILILIAGIVGIGNIMVFIIKERTKEIGIRKALGAEPSQIIKLVLLESVFITALSGFIGLLFATGILALVGPSMQSPAFTNPSVNLSTVVTATIILVVAGVFAGLIPAMKAANIKPIVALRDDK</sequence>
<evidence type="ECO:0000313" key="10">
    <source>
        <dbReference type="EMBL" id="VAW10759.1"/>
    </source>
</evidence>